<dbReference type="Pfam" id="PF07725">
    <property type="entry name" value="LRR_3"/>
    <property type="match status" value="1"/>
</dbReference>
<dbReference type="Gene3D" id="3.80.10.10">
    <property type="entry name" value="Ribonuclease Inhibitor"/>
    <property type="match status" value="1"/>
</dbReference>
<evidence type="ECO:0000256" key="2">
    <source>
        <dbReference type="ARBA" id="ARBA00022737"/>
    </source>
</evidence>
<keyword evidence="4" id="KW-1185">Reference proteome</keyword>
<protein>
    <recommendedName>
        <fullName evidence="5">Disease resistance protein</fullName>
    </recommendedName>
</protein>
<proteinExistence type="predicted"/>
<sequence>MIIAISPTREFLVKQAEIHNLYWHGYRFSSLPLNFEHYDNLVELNLPGSSIKRLWEGRKNLLCLIRMDLSNSKELMETPILNAAQVLRCTKLLHVHPSIGLLKQLAYLSLQNGSSL</sequence>
<reference evidence="3 4" key="1">
    <citation type="submission" date="2019-01" db="EMBL/GenBank/DDBJ databases">
        <title>Sequencing of cultivated peanut Arachis hypogaea provides insights into genome evolution and oil improvement.</title>
        <authorList>
            <person name="Chen X."/>
        </authorList>
    </citation>
    <scope>NUCLEOTIDE SEQUENCE [LARGE SCALE GENOMIC DNA]</scope>
    <source>
        <strain evidence="4">cv. Fuhuasheng</strain>
        <tissue evidence="3">Leaves</tissue>
    </source>
</reference>
<dbReference type="InterPro" id="IPR044974">
    <property type="entry name" value="Disease_R_plants"/>
</dbReference>
<dbReference type="GO" id="GO:0006952">
    <property type="term" value="P:defense response"/>
    <property type="evidence" value="ECO:0007669"/>
    <property type="project" value="InterPro"/>
</dbReference>
<dbReference type="STRING" id="3818.A0A444Y5N1"/>
<dbReference type="InterPro" id="IPR011713">
    <property type="entry name" value="Leu-rich_rpt_3"/>
</dbReference>
<accession>A0A444Y5N1</accession>
<evidence type="ECO:0000313" key="3">
    <source>
        <dbReference type="EMBL" id="RYQ97225.1"/>
    </source>
</evidence>
<evidence type="ECO:0008006" key="5">
    <source>
        <dbReference type="Google" id="ProtNLM"/>
    </source>
</evidence>
<dbReference type="PANTHER" id="PTHR11017">
    <property type="entry name" value="LEUCINE-RICH REPEAT-CONTAINING PROTEIN"/>
    <property type="match status" value="1"/>
</dbReference>
<dbReference type="Proteomes" id="UP000289738">
    <property type="component" value="Chromosome B08"/>
</dbReference>
<dbReference type="SUPFAM" id="SSF52058">
    <property type="entry name" value="L domain-like"/>
    <property type="match status" value="1"/>
</dbReference>
<dbReference type="PANTHER" id="PTHR11017:SF570">
    <property type="entry name" value="DISEASE RESISTANCE PROTEIN (TIR-NBS CLASS)-RELATED"/>
    <property type="match status" value="1"/>
</dbReference>
<name>A0A444Y5N1_ARAHY</name>
<evidence type="ECO:0000256" key="1">
    <source>
        <dbReference type="ARBA" id="ARBA00022614"/>
    </source>
</evidence>
<comment type="caution">
    <text evidence="3">The sequence shown here is derived from an EMBL/GenBank/DDBJ whole genome shotgun (WGS) entry which is preliminary data.</text>
</comment>
<dbReference type="EMBL" id="SDMP01000018">
    <property type="protein sequence ID" value="RYQ97225.1"/>
    <property type="molecule type" value="Genomic_DNA"/>
</dbReference>
<keyword evidence="2" id="KW-0677">Repeat</keyword>
<gene>
    <name evidence="3" type="ORF">Ahy_B08g093245</name>
</gene>
<dbReference type="InterPro" id="IPR032675">
    <property type="entry name" value="LRR_dom_sf"/>
</dbReference>
<evidence type="ECO:0000313" key="4">
    <source>
        <dbReference type="Proteomes" id="UP000289738"/>
    </source>
</evidence>
<keyword evidence="1" id="KW-0433">Leucine-rich repeat</keyword>
<dbReference type="AlphaFoldDB" id="A0A444Y5N1"/>
<organism evidence="3 4">
    <name type="scientific">Arachis hypogaea</name>
    <name type="common">Peanut</name>
    <dbReference type="NCBI Taxonomy" id="3818"/>
    <lineage>
        <taxon>Eukaryota</taxon>
        <taxon>Viridiplantae</taxon>
        <taxon>Streptophyta</taxon>
        <taxon>Embryophyta</taxon>
        <taxon>Tracheophyta</taxon>
        <taxon>Spermatophyta</taxon>
        <taxon>Magnoliopsida</taxon>
        <taxon>eudicotyledons</taxon>
        <taxon>Gunneridae</taxon>
        <taxon>Pentapetalae</taxon>
        <taxon>rosids</taxon>
        <taxon>fabids</taxon>
        <taxon>Fabales</taxon>
        <taxon>Fabaceae</taxon>
        <taxon>Papilionoideae</taxon>
        <taxon>50 kb inversion clade</taxon>
        <taxon>dalbergioids sensu lato</taxon>
        <taxon>Dalbergieae</taxon>
        <taxon>Pterocarpus clade</taxon>
        <taxon>Arachis</taxon>
    </lineage>
</organism>